<sequence precursor="true">MLRHLVLGVILSACALSLRAAEPLSIPADSPRWGLEGQAKPAEYQGRKCLFLDGGAAVLNDLEMRDGVIDVDVATPARRGFFGIQFRIANEGANAEWVYLRQHKSGAPDALQYTPVLNTGLNWQIYNGPGFTGAVDIPRDVWFHLRLEVAGARAKLYVKEMDKPVLIMNDLKSGIQKGQVALAVLTGATYFSDFKIRLTPDAPWERHLPPMPSSALTKWSLSPSYDALTRNPERPLAEAINWQDVEAEAPGFVVINRYRESPHPRVTFAGDFSKRLEPQPGMKVVYARTTILSDRDQVKRLSLGYSDEVSLFLNGKILYQGRSAQNFRDPAFLGIVNPENDAIYLPLKKGSNELMLAVSELGGGWGFICLLSDVKD</sequence>
<keyword evidence="1" id="KW-0732">Signal</keyword>
<evidence type="ECO:0000313" key="2">
    <source>
        <dbReference type="EMBL" id="ABJ86291.1"/>
    </source>
</evidence>
<dbReference type="InParanoid" id="Q01VM4"/>
<gene>
    <name evidence="2" type="ordered locus">Acid_5342</name>
</gene>
<accession>Q01VM4</accession>
<organism evidence="2">
    <name type="scientific">Solibacter usitatus (strain Ellin6076)</name>
    <dbReference type="NCBI Taxonomy" id="234267"/>
    <lineage>
        <taxon>Bacteria</taxon>
        <taxon>Pseudomonadati</taxon>
        <taxon>Acidobacteriota</taxon>
        <taxon>Terriglobia</taxon>
        <taxon>Bryobacterales</taxon>
        <taxon>Solibacteraceae</taxon>
        <taxon>Candidatus Solibacter</taxon>
    </lineage>
</organism>
<dbReference type="OrthoDB" id="118532at2"/>
<dbReference type="eggNOG" id="COG3386">
    <property type="taxonomic scope" value="Bacteria"/>
</dbReference>
<dbReference type="KEGG" id="sus:Acid_5342"/>
<dbReference type="HOGENOM" id="CLU_045102_1_0_0"/>
<evidence type="ECO:0000256" key="1">
    <source>
        <dbReference type="SAM" id="SignalP"/>
    </source>
</evidence>
<proteinExistence type="predicted"/>
<dbReference type="Gene3D" id="2.60.120.560">
    <property type="entry name" value="Exo-inulinase, domain 1"/>
    <property type="match status" value="1"/>
</dbReference>
<dbReference type="EMBL" id="CP000473">
    <property type="protein sequence ID" value="ABJ86291.1"/>
    <property type="molecule type" value="Genomic_DNA"/>
</dbReference>
<evidence type="ECO:0008006" key="3">
    <source>
        <dbReference type="Google" id="ProtNLM"/>
    </source>
</evidence>
<protein>
    <recommendedName>
        <fullName evidence="3">3-keto-disaccharide hydrolase domain-containing protein</fullName>
    </recommendedName>
</protein>
<name>Q01VM4_SOLUE</name>
<dbReference type="AlphaFoldDB" id="Q01VM4"/>
<feature type="chain" id="PRO_5004163302" description="3-keto-disaccharide hydrolase domain-containing protein" evidence="1">
    <location>
        <begin position="21"/>
        <end position="376"/>
    </location>
</feature>
<dbReference type="STRING" id="234267.Acid_5342"/>
<feature type="signal peptide" evidence="1">
    <location>
        <begin position="1"/>
        <end position="20"/>
    </location>
</feature>
<reference evidence="2" key="1">
    <citation type="submission" date="2006-10" db="EMBL/GenBank/DDBJ databases">
        <title>Complete sequence of Solibacter usitatus Ellin6076.</title>
        <authorList>
            <consortium name="US DOE Joint Genome Institute"/>
            <person name="Copeland A."/>
            <person name="Lucas S."/>
            <person name="Lapidus A."/>
            <person name="Barry K."/>
            <person name="Detter J.C."/>
            <person name="Glavina del Rio T."/>
            <person name="Hammon N."/>
            <person name="Israni S."/>
            <person name="Dalin E."/>
            <person name="Tice H."/>
            <person name="Pitluck S."/>
            <person name="Thompson L.S."/>
            <person name="Brettin T."/>
            <person name="Bruce D."/>
            <person name="Han C."/>
            <person name="Tapia R."/>
            <person name="Gilna P."/>
            <person name="Schmutz J."/>
            <person name="Larimer F."/>
            <person name="Land M."/>
            <person name="Hauser L."/>
            <person name="Kyrpides N."/>
            <person name="Mikhailova N."/>
            <person name="Janssen P.H."/>
            <person name="Kuske C.R."/>
            <person name="Richardson P."/>
        </authorList>
    </citation>
    <scope>NUCLEOTIDE SEQUENCE</scope>
    <source>
        <strain evidence="2">Ellin6076</strain>
    </source>
</reference>